<evidence type="ECO:0000256" key="2">
    <source>
        <dbReference type="SAM" id="SignalP"/>
    </source>
</evidence>
<proteinExistence type="predicted"/>
<organism evidence="3 4">
    <name type="scientific">Lasiosphaeris hirsuta</name>
    <dbReference type="NCBI Taxonomy" id="260670"/>
    <lineage>
        <taxon>Eukaryota</taxon>
        <taxon>Fungi</taxon>
        <taxon>Dikarya</taxon>
        <taxon>Ascomycota</taxon>
        <taxon>Pezizomycotina</taxon>
        <taxon>Sordariomycetes</taxon>
        <taxon>Sordariomycetidae</taxon>
        <taxon>Sordariales</taxon>
        <taxon>Lasiosphaeriaceae</taxon>
        <taxon>Lasiosphaeris</taxon>
    </lineage>
</organism>
<evidence type="ECO:0000256" key="1">
    <source>
        <dbReference type="SAM" id="MobiDB-lite"/>
    </source>
</evidence>
<feature type="region of interest" description="Disordered" evidence="1">
    <location>
        <begin position="27"/>
        <end position="47"/>
    </location>
</feature>
<evidence type="ECO:0000313" key="4">
    <source>
        <dbReference type="Proteomes" id="UP001172102"/>
    </source>
</evidence>
<evidence type="ECO:0000313" key="3">
    <source>
        <dbReference type="EMBL" id="KAK0704396.1"/>
    </source>
</evidence>
<comment type="caution">
    <text evidence="3">The sequence shown here is derived from an EMBL/GenBank/DDBJ whole genome shotgun (WGS) entry which is preliminary data.</text>
</comment>
<accession>A0AA39ZVL7</accession>
<protein>
    <submittedName>
        <fullName evidence="3">Uncharacterized protein</fullName>
    </submittedName>
</protein>
<feature type="chain" id="PRO_5041356355" evidence="2">
    <location>
        <begin position="24"/>
        <end position="86"/>
    </location>
</feature>
<gene>
    <name evidence="3" type="ORF">B0H67DRAFT_591295</name>
</gene>
<feature type="signal peptide" evidence="2">
    <location>
        <begin position="1"/>
        <end position="23"/>
    </location>
</feature>
<name>A0AA39ZVL7_9PEZI</name>
<reference evidence="3" key="1">
    <citation type="submission" date="2023-06" db="EMBL/GenBank/DDBJ databases">
        <title>Genome-scale phylogeny and comparative genomics of the fungal order Sordariales.</title>
        <authorList>
            <consortium name="Lawrence Berkeley National Laboratory"/>
            <person name="Hensen N."/>
            <person name="Bonometti L."/>
            <person name="Westerberg I."/>
            <person name="Brannstrom I.O."/>
            <person name="Guillou S."/>
            <person name="Cros-Aarteil S."/>
            <person name="Calhoun S."/>
            <person name="Haridas S."/>
            <person name="Kuo A."/>
            <person name="Mondo S."/>
            <person name="Pangilinan J."/>
            <person name="Riley R."/>
            <person name="Labutti K."/>
            <person name="Andreopoulos B."/>
            <person name="Lipzen A."/>
            <person name="Chen C."/>
            <person name="Yanf M."/>
            <person name="Daum C."/>
            <person name="Ng V."/>
            <person name="Clum A."/>
            <person name="Steindorff A."/>
            <person name="Ohm R."/>
            <person name="Martin F."/>
            <person name="Silar P."/>
            <person name="Natvig D."/>
            <person name="Lalanne C."/>
            <person name="Gautier V."/>
            <person name="Ament-Velasquez S.L."/>
            <person name="Kruys A."/>
            <person name="Hutchinson M.I."/>
            <person name="Powell A.J."/>
            <person name="Barry K."/>
            <person name="Miller A.N."/>
            <person name="Grigoriev I.V."/>
            <person name="Debuchy R."/>
            <person name="Gladieux P."/>
            <person name="Thoren M.H."/>
            <person name="Johannesson H."/>
        </authorList>
    </citation>
    <scope>NUCLEOTIDE SEQUENCE</scope>
    <source>
        <strain evidence="3">SMH4607-1</strain>
    </source>
</reference>
<keyword evidence="4" id="KW-1185">Reference proteome</keyword>
<sequence>MHLKNIATSLAMLLVIGTTGASARSLPNSNDLVKKDSADVPQGGGIERPPCSTDADCTDWGNSVCSANGWCLSGYCCAACLWVCTF</sequence>
<dbReference type="Proteomes" id="UP001172102">
    <property type="component" value="Unassembled WGS sequence"/>
</dbReference>
<keyword evidence="2" id="KW-0732">Signal</keyword>
<dbReference type="EMBL" id="JAUKUA010000007">
    <property type="protein sequence ID" value="KAK0704396.1"/>
    <property type="molecule type" value="Genomic_DNA"/>
</dbReference>
<dbReference type="AlphaFoldDB" id="A0AA39ZVL7"/>